<dbReference type="PANTHER" id="PTHR30290:SF83">
    <property type="entry name" value="ABC TRANSPORTER SUBSTRATE-BINDING PROTEIN"/>
    <property type="match status" value="1"/>
</dbReference>
<organism evidence="2 3">
    <name type="scientific">Candidatus Haliotispira prima</name>
    <dbReference type="NCBI Taxonomy" id="3034016"/>
    <lineage>
        <taxon>Bacteria</taxon>
        <taxon>Pseudomonadati</taxon>
        <taxon>Spirochaetota</taxon>
        <taxon>Spirochaetia</taxon>
        <taxon>Spirochaetales</taxon>
        <taxon>Spirochaetaceae</taxon>
        <taxon>Candidatus Haliotispira</taxon>
    </lineage>
</organism>
<dbReference type="CDD" id="cd08490">
    <property type="entry name" value="PBP2_NikA_DppA_OppA_like_3"/>
    <property type="match status" value="1"/>
</dbReference>
<dbReference type="Proteomes" id="UP001228690">
    <property type="component" value="Chromosome"/>
</dbReference>
<keyword evidence="3" id="KW-1185">Reference proteome</keyword>
<dbReference type="EMBL" id="CP123443">
    <property type="protein sequence ID" value="WGK68613.1"/>
    <property type="molecule type" value="Genomic_DNA"/>
</dbReference>
<evidence type="ECO:0000259" key="1">
    <source>
        <dbReference type="Pfam" id="PF00496"/>
    </source>
</evidence>
<dbReference type="InterPro" id="IPR039424">
    <property type="entry name" value="SBP_5"/>
</dbReference>
<dbReference type="PIRSF" id="PIRSF002741">
    <property type="entry name" value="MppA"/>
    <property type="match status" value="1"/>
</dbReference>
<dbReference type="InterPro" id="IPR030678">
    <property type="entry name" value="Peptide/Ni-bd"/>
</dbReference>
<accession>A0ABY8MFD1</accession>
<evidence type="ECO:0000313" key="2">
    <source>
        <dbReference type="EMBL" id="WGK68613.1"/>
    </source>
</evidence>
<reference evidence="2 3" key="1">
    <citation type="submission" date="2023-04" db="EMBL/GenBank/DDBJ databases">
        <title>Spirochaete genome identified in red abalone sample constitutes a novel genus.</title>
        <authorList>
            <person name="Sharma S.P."/>
            <person name="Purcell C.M."/>
            <person name="Hyde J.R."/>
            <person name="Severin A.J."/>
        </authorList>
    </citation>
    <scope>NUCLEOTIDE SEQUENCE [LARGE SCALE GENOMIC DNA]</scope>
    <source>
        <strain evidence="2 3">SP-2023</strain>
    </source>
</reference>
<feature type="domain" description="Solute-binding protein family 5" evidence="1">
    <location>
        <begin position="66"/>
        <end position="402"/>
    </location>
</feature>
<name>A0ABY8MFD1_9SPIO</name>
<dbReference type="Gene3D" id="3.10.105.10">
    <property type="entry name" value="Dipeptide-binding Protein, Domain 3"/>
    <property type="match status" value="1"/>
</dbReference>
<evidence type="ECO:0000313" key="3">
    <source>
        <dbReference type="Proteomes" id="UP001228690"/>
    </source>
</evidence>
<sequence>MKKYILVVALIVSVFILFKVLQPNSGELLSISGPFEFKGQDLSTDGFLFSRLQVTEALVEVTPDGELRPLLATDWSEDGAVWRFTIRAGVSFHNGEELGAETVARALQQAAARPGVIQKVPIQEIRAEGNQVVIELSRDYRPLASVLAHYSTAISSLETLSGGPLKGTGPYQVEKLSPPHKLEVLRYPGYWGKKARIERVQYLAGHRSESRALLVKTGEADLAYTLDPTGIESLQEDKKLTIKAEALPRTVLLKLNNAHPFLEDKETRQAISLALDRGGIAREVLRLPGAEAYQLFSPALGSWHLSNPPRARRDLERARELLTARGWAVNSAGLLERDGQVFELNLTTYADRPELPLIATALQAQLREVGIDINITIDNSGAIPLKHNDGSLELALIARNFGTIANPLALLLSDFGSYAGSEWGPMNWSSPRMSSLLSELSRGIGSGAPGKEQQAAQEVAEILAEEMPLIPLTFYTQLIAVNNRVQNFRFDPFEINYYVADMHFR</sequence>
<dbReference type="Gene3D" id="3.40.190.10">
    <property type="entry name" value="Periplasmic binding protein-like II"/>
    <property type="match status" value="1"/>
</dbReference>
<gene>
    <name evidence="2" type="ORF">P0082_08995</name>
</gene>
<dbReference type="RefSeq" id="WP_326926799.1">
    <property type="nucleotide sequence ID" value="NZ_CP123443.1"/>
</dbReference>
<dbReference type="InterPro" id="IPR000914">
    <property type="entry name" value="SBP_5_dom"/>
</dbReference>
<dbReference type="SUPFAM" id="SSF53850">
    <property type="entry name" value="Periplasmic binding protein-like II"/>
    <property type="match status" value="1"/>
</dbReference>
<dbReference type="PANTHER" id="PTHR30290">
    <property type="entry name" value="PERIPLASMIC BINDING COMPONENT OF ABC TRANSPORTER"/>
    <property type="match status" value="1"/>
</dbReference>
<protein>
    <submittedName>
        <fullName evidence="2">ABC transporter substrate-binding protein</fullName>
    </submittedName>
</protein>
<proteinExistence type="predicted"/>
<dbReference type="Pfam" id="PF00496">
    <property type="entry name" value="SBP_bac_5"/>
    <property type="match status" value="1"/>
</dbReference>